<evidence type="ECO:0000313" key="10">
    <source>
        <dbReference type="Proteomes" id="UP001382455"/>
    </source>
</evidence>
<feature type="chain" id="PRO_5045805788" evidence="8">
    <location>
        <begin position="21"/>
        <end position="55"/>
    </location>
</feature>
<evidence type="ECO:0000256" key="2">
    <source>
        <dbReference type="ARBA" id="ARBA00022729"/>
    </source>
</evidence>
<evidence type="ECO:0000256" key="4">
    <source>
        <dbReference type="ARBA" id="ARBA00023139"/>
    </source>
</evidence>
<evidence type="ECO:0000256" key="5">
    <source>
        <dbReference type="ARBA" id="ARBA00023237"/>
    </source>
</evidence>
<feature type="signal peptide" evidence="8">
    <location>
        <begin position="1"/>
        <end position="20"/>
    </location>
</feature>
<evidence type="ECO:0000313" key="9">
    <source>
        <dbReference type="EMBL" id="MEI4548146.1"/>
    </source>
</evidence>
<dbReference type="NCBIfam" id="NF047847">
    <property type="entry name" value="SS_mature_LptM"/>
    <property type="match status" value="1"/>
</dbReference>
<dbReference type="Proteomes" id="UP001382455">
    <property type="component" value="Unassembled WGS sequence"/>
</dbReference>
<keyword evidence="5" id="KW-0998">Cell outer membrane</keyword>
<dbReference type="RefSeq" id="WP_082428650.1">
    <property type="nucleotide sequence ID" value="NZ_JBAWKS010000001.1"/>
</dbReference>
<dbReference type="InterPro" id="IPR032831">
    <property type="entry name" value="LptM_cons"/>
</dbReference>
<feature type="region of interest" description="Disordered" evidence="7">
    <location>
        <begin position="33"/>
        <end position="55"/>
    </location>
</feature>
<sequence length="55" mass="6139">MVKCKKLVSVFMSVSLLILAGCGQKGPLYLAEQDQVESNQPKQQTDADKEQKEQQ</sequence>
<dbReference type="EMBL" id="JBAWKS010000001">
    <property type="protein sequence ID" value="MEI4548146.1"/>
    <property type="molecule type" value="Genomic_DNA"/>
</dbReference>
<keyword evidence="3" id="KW-0472">Membrane</keyword>
<keyword evidence="6 9" id="KW-0449">Lipoprotein</keyword>
<evidence type="ECO:0000256" key="8">
    <source>
        <dbReference type="SAM" id="SignalP"/>
    </source>
</evidence>
<keyword evidence="2 8" id="KW-0732">Signal</keyword>
<keyword evidence="4" id="KW-0564">Palmitate</keyword>
<organism evidence="9 10">
    <name type="scientific">Pseudoalteromonas spongiae</name>
    <dbReference type="NCBI Taxonomy" id="298657"/>
    <lineage>
        <taxon>Bacteria</taxon>
        <taxon>Pseudomonadati</taxon>
        <taxon>Pseudomonadota</taxon>
        <taxon>Gammaproteobacteria</taxon>
        <taxon>Alteromonadales</taxon>
        <taxon>Pseudoalteromonadaceae</taxon>
        <taxon>Pseudoalteromonas</taxon>
    </lineage>
</organism>
<proteinExistence type="predicted"/>
<accession>A0ABU8EMF4</accession>
<protein>
    <submittedName>
        <fullName evidence="9">Lipoprotein</fullName>
    </submittedName>
</protein>
<keyword evidence="10" id="KW-1185">Reference proteome</keyword>
<dbReference type="Pfam" id="PF13627">
    <property type="entry name" value="LptM_cons"/>
    <property type="match status" value="1"/>
</dbReference>
<reference evidence="9 10" key="1">
    <citation type="submission" date="2023-12" db="EMBL/GenBank/DDBJ databases">
        <title>Friends and Foes: Symbiotic and Algicidal bacterial influence on Karenia brevis blooms.</title>
        <authorList>
            <person name="Fei C."/>
            <person name="Mohamed A.R."/>
            <person name="Booker A."/>
            <person name="Arshad M."/>
            <person name="Klass S."/>
            <person name="Ahn S."/>
            <person name="Gilbert P.M."/>
            <person name="Heil C.A."/>
            <person name="Martinez J.M."/>
            <person name="Amin S.A."/>
        </authorList>
    </citation>
    <scope>NUCLEOTIDE SEQUENCE [LARGE SCALE GENOMIC DNA]</scope>
    <source>
        <strain evidence="9 10">CE15</strain>
    </source>
</reference>
<name>A0ABU8EMF4_9GAMM</name>
<gene>
    <name evidence="9" type="ORF">WAE96_00230</name>
</gene>
<comment type="subcellular location">
    <subcellularLocation>
        <location evidence="1">Cell outer membrane</location>
        <topology evidence="1">Lipid-anchor</topology>
    </subcellularLocation>
</comment>
<dbReference type="PROSITE" id="PS51257">
    <property type="entry name" value="PROKAR_LIPOPROTEIN"/>
    <property type="match status" value="1"/>
</dbReference>
<evidence type="ECO:0000256" key="3">
    <source>
        <dbReference type="ARBA" id="ARBA00023136"/>
    </source>
</evidence>
<comment type="caution">
    <text evidence="9">The sequence shown here is derived from an EMBL/GenBank/DDBJ whole genome shotgun (WGS) entry which is preliminary data.</text>
</comment>
<evidence type="ECO:0000256" key="6">
    <source>
        <dbReference type="ARBA" id="ARBA00023288"/>
    </source>
</evidence>
<evidence type="ECO:0000256" key="1">
    <source>
        <dbReference type="ARBA" id="ARBA00004459"/>
    </source>
</evidence>
<feature type="compositionally biased region" description="Basic and acidic residues" evidence="7">
    <location>
        <begin position="45"/>
        <end position="55"/>
    </location>
</feature>
<evidence type="ECO:0000256" key="7">
    <source>
        <dbReference type="SAM" id="MobiDB-lite"/>
    </source>
</evidence>